<dbReference type="PANTHER" id="PTHR40763:SF5">
    <property type="entry name" value="MEMBRANE PROTEIN"/>
    <property type="match status" value="1"/>
</dbReference>
<dbReference type="EMBL" id="VCKY01000178">
    <property type="protein sequence ID" value="TMR10754.1"/>
    <property type="molecule type" value="Genomic_DNA"/>
</dbReference>
<accession>A0A5S4F3M9</accession>
<dbReference type="OrthoDB" id="3428481at2"/>
<comment type="caution">
    <text evidence="2">The sequence shown here is derived from an EMBL/GenBank/DDBJ whole genome shotgun (WGS) entry which is preliminary data.</text>
</comment>
<dbReference type="RefSeq" id="WP_138671525.1">
    <property type="nucleotide sequence ID" value="NZ_VCKY01000178.1"/>
</dbReference>
<dbReference type="Proteomes" id="UP000309128">
    <property type="component" value="Unassembled WGS sequence"/>
</dbReference>
<name>A0A5S4F3M9_9ACTN</name>
<evidence type="ECO:0000313" key="2">
    <source>
        <dbReference type="EMBL" id="TMR10754.1"/>
    </source>
</evidence>
<sequence>MDPEARASDRDRETTVVRLQQAYVDGRLTSEEMESRVERAMTAVSHGDLAMLTADLPERPGEVVTLTSKAGKIVRTGQWRVPRVLRIESEFADPRLDLTEAEIDYPEIILDLHLSFGSARITLPQGASADTDEVTCEWGSVSSEAPGAARPGLLHVRVTGELSFSKVRISYRGTTKRRWFTR</sequence>
<protein>
    <submittedName>
        <fullName evidence="2">DUF1707 domain-containing protein</fullName>
    </submittedName>
</protein>
<evidence type="ECO:0000259" key="1">
    <source>
        <dbReference type="Pfam" id="PF08044"/>
    </source>
</evidence>
<dbReference type="InterPro" id="IPR012551">
    <property type="entry name" value="DUF1707_SHOCT-like"/>
</dbReference>
<dbReference type="PANTHER" id="PTHR40763">
    <property type="entry name" value="MEMBRANE PROTEIN-RELATED"/>
    <property type="match status" value="1"/>
</dbReference>
<gene>
    <name evidence="2" type="ORF">ETD86_38225</name>
</gene>
<organism evidence="2 3">
    <name type="scientific">Nonomuraea turkmeniaca</name>
    <dbReference type="NCBI Taxonomy" id="103838"/>
    <lineage>
        <taxon>Bacteria</taxon>
        <taxon>Bacillati</taxon>
        <taxon>Actinomycetota</taxon>
        <taxon>Actinomycetes</taxon>
        <taxon>Streptosporangiales</taxon>
        <taxon>Streptosporangiaceae</taxon>
        <taxon>Nonomuraea</taxon>
    </lineage>
</organism>
<evidence type="ECO:0000313" key="3">
    <source>
        <dbReference type="Proteomes" id="UP000309128"/>
    </source>
</evidence>
<proteinExistence type="predicted"/>
<keyword evidence="3" id="KW-1185">Reference proteome</keyword>
<reference evidence="2 3" key="1">
    <citation type="submission" date="2019-05" db="EMBL/GenBank/DDBJ databases">
        <title>Draft genome sequence of Nonomuraea turkmeniaca DSM 43926.</title>
        <authorList>
            <person name="Saricaoglu S."/>
            <person name="Isik K."/>
        </authorList>
    </citation>
    <scope>NUCLEOTIDE SEQUENCE [LARGE SCALE GENOMIC DNA]</scope>
    <source>
        <strain evidence="2 3">DSM 43926</strain>
    </source>
</reference>
<feature type="domain" description="DUF1707" evidence="1">
    <location>
        <begin position="6"/>
        <end position="57"/>
    </location>
</feature>
<dbReference type="Pfam" id="PF08044">
    <property type="entry name" value="DUF1707"/>
    <property type="match status" value="1"/>
</dbReference>
<dbReference type="AlphaFoldDB" id="A0A5S4F3M9"/>